<gene>
    <name evidence="6" type="ORF">CEP52_002483</name>
</gene>
<keyword evidence="2 4" id="KW-0689">Ribosomal protein</keyword>
<dbReference type="InterPro" id="IPR000892">
    <property type="entry name" value="Ribosomal_eS26"/>
</dbReference>
<keyword evidence="3 4" id="KW-0687">Ribonucleoprotein</keyword>
<evidence type="ECO:0000256" key="4">
    <source>
        <dbReference type="RuleBase" id="RU363128"/>
    </source>
</evidence>
<keyword evidence="7" id="KW-1185">Reference proteome</keyword>
<dbReference type="EMBL" id="NKCK01000014">
    <property type="protein sequence ID" value="RSM12332.1"/>
    <property type="molecule type" value="Genomic_DNA"/>
</dbReference>
<dbReference type="InterPro" id="IPR038551">
    <property type="entry name" value="Ribosomal_eS26_sf"/>
</dbReference>
<evidence type="ECO:0000313" key="7">
    <source>
        <dbReference type="Proteomes" id="UP000287144"/>
    </source>
</evidence>
<dbReference type="PANTHER" id="PTHR12538">
    <property type="entry name" value="40S RIBOSOMAL PROTEIN S26"/>
    <property type="match status" value="1"/>
</dbReference>
<evidence type="ECO:0000256" key="2">
    <source>
        <dbReference type="ARBA" id="ARBA00022980"/>
    </source>
</evidence>
<organism evidence="6 7">
    <name type="scientific">Fusarium oligoseptatum</name>
    <dbReference type="NCBI Taxonomy" id="2604345"/>
    <lineage>
        <taxon>Eukaryota</taxon>
        <taxon>Fungi</taxon>
        <taxon>Dikarya</taxon>
        <taxon>Ascomycota</taxon>
        <taxon>Pezizomycotina</taxon>
        <taxon>Sordariomycetes</taxon>
        <taxon>Hypocreomycetidae</taxon>
        <taxon>Hypocreales</taxon>
        <taxon>Nectriaceae</taxon>
        <taxon>Fusarium</taxon>
        <taxon>Fusarium solani species complex</taxon>
    </lineage>
</organism>
<feature type="region of interest" description="Disordered" evidence="5">
    <location>
        <begin position="202"/>
        <end position="228"/>
    </location>
</feature>
<dbReference type="PROSITE" id="PS00733">
    <property type="entry name" value="RIBOSOMAL_S26E"/>
    <property type="match status" value="1"/>
</dbReference>
<accession>A0A428UDJ4</accession>
<comment type="caution">
    <text evidence="6">The sequence shown here is derived from an EMBL/GenBank/DDBJ whole genome shotgun (WGS) entry which is preliminary data.</text>
</comment>
<dbReference type="AlphaFoldDB" id="A0A428UDJ4"/>
<proteinExistence type="inferred from homology"/>
<dbReference type="Proteomes" id="UP000287144">
    <property type="component" value="Unassembled WGS sequence"/>
</dbReference>
<evidence type="ECO:0000313" key="6">
    <source>
        <dbReference type="EMBL" id="RSM12332.1"/>
    </source>
</evidence>
<comment type="similarity">
    <text evidence="1 4">Belongs to the eukaryotic ribosomal protein eS26 family.</text>
</comment>
<protein>
    <recommendedName>
        <fullName evidence="4">40S ribosomal protein S26</fullName>
    </recommendedName>
</protein>
<reference evidence="6 7" key="1">
    <citation type="submission" date="2017-06" db="EMBL/GenBank/DDBJ databases">
        <title>Comparative genomic analysis of Ambrosia Fusariam Clade fungi.</title>
        <authorList>
            <person name="Stajich J.E."/>
            <person name="Carrillo J."/>
            <person name="Kijimoto T."/>
            <person name="Eskalen A."/>
            <person name="O'Donnell K."/>
            <person name="Kasson M."/>
        </authorList>
    </citation>
    <scope>NUCLEOTIDE SEQUENCE [LARGE SCALE GENOMIC DNA]</scope>
    <source>
        <strain evidence="6 7">NRRL62579</strain>
    </source>
</reference>
<sequence>MEKGVCSIFQTYLDNNNYCLPKQSSDGAGWVEEDLSLVVVAPAQKFMDDWGQSPCPQKIAPRSLVCVCVCEAGPPPPARDKIPLALQANPKWTLYHRTPTPFDNAHFTTVKMVKKRKNNGRNKKGRGHVKPIRCSNCSRCTPKDKAIKRFTIRNMVESAAIRDISDASVFAEYTVPKMYLKLQYCVSCAIHGKIVRVRSRVGRRNRAPPPRVRYNKDGKKIVPTTPKA</sequence>
<dbReference type="FunFam" id="3.30.1740.20:FF:000001">
    <property type="entry name" value="40S ribosomal protein S26"/>
    <property type="match status" value="1"/>
</dbReference>
<dbReference type="Pfam" id="PF01283">
    <property type="entry name" value="Ribosomal_S26e"/>
    <property type="match status" value="1"/>
</dbReference>
<dbReference type="PANTHER" id="PTHR12538:SF0">
    <property type="entry name" value="40S RIBOSOMAL PROTEIN S26"/>
    <property type="match status" value="1"/>
</dbReference>
<dbReference type="GO" id="GO:0022627">
    <property type="term" value="C:cytosolic small ribosomal subunit"/>
    <property type="evidence" value="ECO:0007669"/>
    <property type="project" value="TreeGrafter"/>
</dbReference>
<evidence type="ECO:0000256" key="1">
    <source>
        <dbReference type="ARBA" id="ARBA00008596"/>
    </source>
</evidence>
<evidence type="ECO:0000256" key="5">
    <source>
        <dbReference type="SAM" id="MobiDB-lite"/>
    </source>
</evidence>
<dbReference type="STRING" id="1325735.A0A428UDJ4"/>
<dbReference type="InterPro" id="IPR047864">
    <property type="entry name" value="Ribosomal_eS26_CS"/>
</dbReference>
<dbReference type="Gene3D" id="3.30.1740.20">
    <property type="entry name" value="Ribosomal protein S26e"/>
    <property type="match status" value="1"/>
</dbReference>
<evidence type="ECO:0000256" key="3">
    <source>
        <dbReference type="ARBA" id="ARBA00023274"/>
    </source>
</evidence>
<dbReference type="GO" id="GO:0006412">
    <property type="term" value="P:translation"/>
    <property type="evidence" value="ECO:0007669"/>
    <property type="project" value="InterPro"/>
</dbReference>
<dbReference type="GO" id="GO:0003729">
    <property type="term" value="F:mRNA binding"/>
    <property type="evidence" value="ECO:0007669"/>
    <property type="project" value="TreeGrafter"/>
</dbReference>
<dbReference type="GO" id="GO:0003735">
    <property type="term" value="F:structural constituent of ribosome"/>
    <property type="evidence" value="ECO:0007669"/>
    <property type="project" value="InterPro"/>
</dbReference>
<name>A0A428UDJ4_9HYPO</name>